<dbReference type="AlphaFoldDB" id="A0AAN7CT77"/>
<protein>
    <recommendedName>
        <fullName evidence="2">TNT domain-containing protein</fullName>
    </recommendedName>
</protein>
<accession>A0AAN7CT77</accession>
<keyword evidence="4" id="KW-1185">Reference proteome</keyword>
<dbReference type="PANTHER" id="PTHR42059">
    <property type="entry name" value="TNT DOMAIN-CONTAINING PROTEIN"/>
    <property type="match status" value="1"/>
</dbReference>
<dbReference type="Proteomes" id="UP001303647">
    <property type="component" value="Unassembled WGS sequence"/>
</dbReference>
<comment type="caution">
    <text evidence="3">The sequence shown here is derived from an EMBL/GenBank/DDBJ whole genome shotgun (WGS) entry which is preliminary data.</text>
</comment>
<name>A0AAN7CT77_9PEZI</name>
<proteinExistence type="predicted"/>
<feature type="chain" id="PRO_5042845350" description="TNT domain-containing protein" evidence="1">
    <location>
        <begin position="22"/>
        <end position="232"/>
    </location>
</feature>
<feature type="domain" description="TNT" evidence="2">
    <location>
        <begin position="131"/>
        <end position="224"/>
    </location>
</feature>
<dbReference type="InterPro" id="IPR025331">
    <property type="entry name" value="TNT"/>
</dbReference>
<reference evidence="3" key="2">
    <citation type="submission" date="2023-05" db="EMBL/GenBank/DDBJ databases">
        <authorList>
            <consortium name="Lawrence Berkeley National Laboratory"/>
            <person name="Steindorff A."/>
            <person name="Hensen N."/>
            <person name="Bonometti L."/>
            <person name="Westerberg I."/>
            <person name="Brannstrom I.O."/>
            <person name="Guillou S."/>
            <person name="Cros-Aarteil S."/>
            <person name="Calhoun S."/>
            <person name="Haridas S."/>
            <person name="Kuo A."/>
            <person name="Mondo S."/>
            <person name="Pangilinan J."/>
            <person name="Riley R."/>
            <person name="Labutti K."/>
            <person name="Andreopoulos B."/>
            <person name="Lipzen A."/>
            <person name="Chen C."/>
            <person name="Yanf M."/>
            <person name="Daum C."/>
            <person name="Ng V."/>
            <person name="Clum A."/>
            <person name="Ohm R."/>
            <person name="Martin F."/>
            <person name="Silar P."/>
            <person name="Natvig D."/>
            <person name="Lalanne C."/>
            <person name="Gautier V."/>
            <person name="Ament-Velasquez S.L."/>
            <person name="Kruys A."/>
            <person name="Hutchinson M.I."/>
            <person name="Powell A.J."/>
            <person name="Barry K."/>
            <person name="Miller A.N."/>
            <person name="Grigoriev I.V."/>
            <person name="Debuchy R."/>
            <person name="Gladieux P."/>
            <person name="Thoren M.H."/>
            <person name="Johannesson H."/>
        </authorList>
    </citation>
    <scope>NUCLEOTIDE SEQUENCE</scope>
    <source>
        <strain evidence="3">CBS 359.72</strain>
    </source>
</reference>
<evidence type="ECO:0000313" key="4">
    <source>
        <dbReference type="Proteomes" id="UP001303647"/>
    </source>
</evidence>
<feature type="signal peptide" evidence="1">
    <location>
        <begin position="1"/>
        <end position="21"/>
    </location>
</feature>
<evidence type="ECO:0000256" key="1">
    <source>
        <dbReference type="SAM" id="SignalP"/>
    </source>
</evidence>
<dbReference type="PANTHER" id="PTHR42059:SF1">
    <property type="entry name" value="TNT DOMAIN-CONTAINING PROTEIN"/>
    <property type="match status" value="1"/>
</dbReference>
<evidence type="ECO:0000259" key="2">
    <source>
        <dbReference type="Pfam" id="PF14021"/>
    </source>
</evidence>
<dbReference type="InterPro" id="IPR053024">
    <property type="entry name" value="Fungal_surface_NADase"/>
</dbReference>
<dbReference type="GO" id="GO:0050135">
    <property type="term" value="F:NADP+ nucleosidase activity"/>
    <property type="evidence" value="ECO:0007669"/>
    <property type="project" value="InterPro"/>
</dbReference>
<gene>
    <name evidence="3" type="ORF">C7999DRAFT_31593</name>
</gene>
<organism evidence="3 4">
    <name type="scientific">Corynascus novoguineensis</name>
    <dbReference type="NCBI Taxonomy" id="1126955"/>
    <lineage>
        <taxon>Eukaryota</taxon>
        <taxon>Fungi</taxon>
        <taxon>Dikarya</taxon>
        <taxon>Ascomycota</taxon>
        <taxon>Pezizomycotina</taxon>
        <taxon>Sordariomycetes</taxon>
        <taxon>Sordariomycetidae</taxon>
        <taxon>Sordariales</taxon>
        <taxon>Chaetomiaceae</taxon>
        <taxon>Corynascus</taxon>
    </lineage>
</organism>
<evidence type="ECO:0000313" key="3">
    <source>
        <dbReference type="EMBL" id="KAK4247914.1"/>
    </source>
</evidence>
<keyword evidence="1" id="KW-0732">Signal</keyword>
<reference evidence="3" key="1">
    <citation type="journal article" date="2023" name="Mol. Phylogenet. Evol.">
        <title>Genome-scale phylogeny and comparative genomics of the fungal order Sordariales.</title>
        <authorList>
            <person name="Hensen N."/>
            <person name="Bonometti L."/>
            <person name="Westerberg I."/>
            <person name="Brannstrom I.O."/>
            <person name="Guillou S."/>
            <person name="Cros-Aarteil S."/>
            <person name="Calhoun S."/>
            <person name="Haridas S."/>
            <person name="Kuo A."/>
            <person name="Mondo S."/>
            <person name="Pangilinan J."/>
            <person name="Riley R."/>
            <person name="LaButti K."/>
            <person name="Andreopoulos B."/>
            <person name="Lipzen A."/>
            <person name="Chen C."/>
            <person name="Yan M."/>
            <person name="Daum C."/>
            <person name="Ng V."/>
            <person name="Clum A."/>
            <person name="Steindorff A."/>
            <person name="Ohm R.A."/>
            <person name="Martin F."/>
            <person name="Silar P."/>
            <person name="Natvig D.O."/>
            <person name="Lalanne C."/>
            <person name="Gautier V."/>
            <person name="Ament-Velasquez S.L."/>
            <person name="Kruys A."/>
            <person name="Hutchinson M.I."/>
            <person name="Powell A.J."/>
            <person name="Barry K."/>
            <person name="Miller A.N."/>
            <person name="Grigoriev I.V."/>
            <person name="Debuchy R."/>
            <person name="Gladieux P."/>
            <person name="Hiltunen Thoren M."/>
            <person name="Johannesson H."/>
        </authorList>
    </citation>
    <scope>NUCLEOTIDE SEQUENCE</scope>
    <source>
        <strain evidence="3">CBS 359.72</strain>
    </source>
</reference>
<dbReference type="EMBL" id="MU857645">
    <property type="protein sequence ID" value="KAK4247914.1"/>
    <property type="molecule type" value="Genomic_DNA"/>
</dbReference>
<sequence>MKLGALLSTLLVVLAATPASAQDSSHCGRRNSLRYCNGTNYNESLLQTYLCGDRRLGPTRLPSAADNLPVAPVLAIALFGYDRFAGLCPGAFLERWINASDSTRWKYPPQNGFLLAGPDGERGPPIQGNVTLAVDTLLDRFGGETNGTFVSPAGAPYAQRALPPGNLVARDEKFPYNYHIYSVVRPLLVLAGPIRPWFGQPGAGVQYMLYNDVATLISQGYLRREDPSVLLP</sequence>
<dbReference type="Pfam" id="PF14021">
    <property type="entry name" value="TNT"/>
    <property type="match status" value="1"/>
</dbReference>